<dbReference type="Gene3D" id="3.90.1580.10">
    <property type="entry name" value="paralog of FGE (formylglycine-generating enzyme)"/>
    <property type="match status" value="1"/>
</dbReference>
<feature type="region of interest" description="Disordered" evidence="1">
    <location>
        <begin position="289"/>
        <end position="320"/>
    </location>
</feature>
<proteinExistence type="predicted"/>
<sequence>MRDRTSFLTILLTAVATLGLGGWVAAEETPGISKEKPAEGPFVEVKEGYMVPYTTRIPGSDVTFEMVPIPGGTYMLGSPESDPAHKEDEGPQVKVTIDPIWVARHEITWDEYDQYMNLYYTFKEFQARGIRPVDPEQRADVITSPTELYQPDHTYEYGKEPDEPAITMTQYAAKQYTKWLSAITGQQFRLPSEAEWEYACRAGTETPYNFGDSADDLDANAWFFDNAEEGVVKVGQKKPNAFGLYDMHGNAAEWVVDGYTEDGYKSLAGKELNGINAVQWPTSAYPRVVRGGSWESDPEDLRSTSRMGSQDPEWKEEDPNFPKSPWWFTSDPARGVGFRIVRSYQPLAPETISKFWEAVTEDEIDDIESRLREGRGGLGKVDKGLTKAIEDWKASQ</sequence>
<feature type="domain" description="Sulfatase-modifying factor enzyme-like" evidence="2">
    <location>
        <begin position="65"/>
        <end position="315"/>
    </location>
</feature>
<dbReference type="AlphaFoldDB" id="A0A517MLR3"/>
<organism evidence="3 4">
    <name type="scientific">Roseimaritima multifibrata</name>
    <dbReference type="NCBI Taxonomy" id="1930274"/>
    <lineage>
        <taxon>Bacteria</taxon>
        <taxon>Pseudomonadati</taxon>
        <taxon>Planctomycetota</taxon>
        <taxon>Planctomycetia</taxon>
        <taxon>Pirellulales</taxon>
        <taxon>Pirellulaceae</taxon>
        <taxon>Roseimaritima</taxon>
    </lineage>
</organism>
<dbReference type="KEGG" id="rml:FF011L_46460"/>
<dbReference type="InterPro" id="IPR016187">
    <property type="entry name" value="CTDL_fold"/>
</dbReference>
<dbReference type="GO" id="GO:0120147">
    <property type="term" value="F:formylglycine-generating oxidase activity"/>
    <property type="evidence" value="ECO:0007669"/>
    <property type="project" value="TreeGrafter"/>
</dbReference>
<dbReference type="PANTHER" id="PTHR23150:SF19">
    <property type="entry name" value="FORMYLGLYCINE-GENERATING ENZYME"/>
    <property type="match status" value="1"/>
</dbReference>
<accession>A0A517MLR3</accession>
<keyword evidence="3" id="KW-0808">Transferase</keyword>
<dbReference type="InterPro" id="IPR005532">
    <property type="entry name" value="SUMF_dom"/>
</dbReference>
<evidence type="ECO:0000313" key="3">
    <source>
        <dbReference type="EMBL" id="QDS95845.1"/>
    </source>
</evidence>
<dbReference type="InterPro" id="IPR051043">
    <property type="entry name" value="Sulfatase_Mod_Factor_Kinase"/>
</dbReference>
<evidence type="ECO:0000313" key="4">
    <source>
        <dbReference type="Proteomes" id="UP000320672"/>
    </source>
</evidence>
<dbReference type="Proteomes" id="UP000320672">
    <property type="component" value="Chromosome"/>
</dbReference>
<reference evidence="3 4" key="1">
    <citation type="submission" date="2019-02" db="EMBL/GenBank/DDBJ databases">
        <title>Deep-cultivation of Planctomycetes and their phenomic and genomic characterization uncovers novel biology.</title>
        <authorList>
            <person name="Wiegand S."/>
            <person name="Jogler M."/>
            <person name="Boedeker C."/>
            <person name="Pinto D."/>
            <person name="Vollmers J."/>
            <person name="Rivas-Marin E."/>
            <person name="Kohn T."/>
            <person name="Peeters S.H."/>
            <person name="Heuer A."/>
            <person name="Rast P."/>
            <person name="Oberbeckmann S."/>
            <person name="Bunk B."/>
            <person name="Jeske O."/>
            <person name="Meyerdierks A."/>
            <person name="Storesund J.E."/>
            <person name="Kallscheuer N."/>
            <person name="Luecker S."/>
            <person name="Lage O.M."/>
            <person name="Pohl T."/>
            <person name="Merkel B.J."/>
            <person name="Hornburger P."/>
            <person name="Mueller R.-W."/>
            <person name="Bruemmer F."/>
            <person name="Labrenz M."/>
            <person name="Spormann A.M."/>
            <person name="Op den Camp H."/>
            <person name="Overmann J."/>
            <person name="Amann R."/>
            <person name="Jetten M.S.M."/>
            <person name="Mascher T."/>
            <person name="Medema M.H."/>
            <person name="Devos D.P."/>
            <person name="Kaster A.-K."/>
            <person name="Ovreas L."/>
            <person name="Rohde M."/>
            <person name="Galperin M.Y."/>
            <person name="Jogler C."/>
        </authorList>
    </citation>
    <scope>NUCLEOTIDE SEQUENCE [LARGE SCALE GENOMIC DNA]</scope>
    <source>
        <strain evidence="3 4">FF011L</strain>
    </source>
</reference>
<dbReference type="OrthoDB" id="9812426at2"/>
<dbReference type="PANTHER" id="PTHR23150">
    <property type="entry name" value="SULFATASE MODIFYING FACTOR 1, 2"/>
    <property type="match status" value="1"/>
</dbReference>
<dbReference type="SUPFAM" id="SSF56436">
    <property type="entry name" value="C-type lectin-like"/>
    <property type="match status" value="1"/>
</dbReference>
<evidence type="ECO:0000259" key="2">
    <source>
        <dbReference type="Pfam" id="PF03781"/>
    </source>
</evidence>
<name>A0A517MLR3_9BACT</name>
<protein>
    <submittedName>
        <fullName evidence="3">Serine/threonine-protein kinase pkn1</fullName>
        <ecNumber evidence="3">2.7.11.1</ecNumber>
    </submittedName>
</protein>
<dbReference type="RefSeq" id="WP_145354072.1">
    <property type="nucleotide sequence ID" value="NZ_CP036262.1"/>
</dbReference>
<dbReference type="EMBL" id="CP036262">
    <property type="protein sequence ID" value="QDS95845.1"/>
    <property type="molecule type" value="Genomic_DNA"/>
</dbReference>
<dbReference type="InterPro" id="IPR042095">
    <property type="entry name" value="SUMF_sf"/>
</dbReference>
<keyword evidence="4" id="KW-1185">Reference proteome</keyword>
<dbReference type="Pfam" id="PF03781">
    <property type="entry name" value="FGE-sulfatase"/>
    <property type="match status" value="1"/>
</dbReference>
<keyword evidence="3" id="KW-0418">Kinase</keyword>
<dbReference type="EC" id="2.7.11.1" evidence="3"/>
<dbReference type="GO" id="GO:0004674">
    <property type="term" value="F:protein serine/threonine kinase activity"/>
    <property type="evidence" value="ECO:0007669"/>
    <property type="project" value="UniProtKB-EC"/>
</dbReference>
<gene>
    <name evidence="3" type="primary">pkn1_3</name>
    <name evidence="3" type="ORF">FF011L_46460</name>
</gene>
<evidence type="ECO:0000256" key="1">
    <source>
        <dbReference type="SAM" id="MobiDB-lite"/>
    </source>
</evidence>